<dbReference type="AlphaFoldDB" id="A0A834I010"/>
<comment type="caution">
    <text evidence="1">The sequence shown here is derived from an EMBL/GenBank/DDBJ whole genome shotgun (WGS) entry which is preliminary data.</text>
</comment>
<evidence type="ECO:0000313" key="2">
    <source>
        <dbReference type="EMBL" id="KAF7264601.1"/>
    </source>
</evidence>
<gene>
    <name evidence="2" type="ORF">GWI33_022969</name>
    <name evidence="1" type="ORF">GWI33_022973</name>
</gene>
<accession>A0A834I010</accession>
<dbReference type="EMBL" id="JAACXV010016549">
    <property type="protein sequence ID" value="KAF7264597.1"/>
    <property type="molecule type" value="Genomic_DNA"/>
</dbReference>
<keyword evidence="3" id="KW-1185">Reference proteome</keyword>
<name>A0A834I010_RHYFE</name>
<evidence type="ECO:0000313" key="1">
    <source>
        <dbReference type="EMBL" id="KAF7264597.1"/>
    </source>
</evidence>
<organism evidence="1 3">
    <name type="scientific">Rhynchophorus ferrugineus</name>
    <name type="common">Red palm weevil</name>
    <name type="synonym">Curculio ferrugineus</name>
    <dbReference type="NCBI Taxonomy" id="354439"/>
    <lineage>
        <taxon>Eukaryota</taxon>
        <taxon>Metazoa</taxon>
        <taxon>Ecdysozoa</taxon>
        <taxon>Arthropoda</taxon>
        <taxon>Hexapoda</taxon>
        <taxon>Insecta</taxon>
        <taxon>Pterygota</taxon>
        <taxon>Neoptera</taxon>
        <taxon>Endopterygota</taxon>
        <taxon>Coleoptera</taxon>
        <taxon>Polyphaga</taxon>
        <taxon>Cucujiformia</taxon>
        <taxon>Curculionidae</taxon>
        <taxon>Dryophthorinae</taxon>
        <taxon>Rhynchophorus</taxon>
    </lineage>
</organism>
<proteinExistence type="predicted"/>
<dbReference type="Proteomes" id="UP000625711">
    <property type="component" value="Unassembled WGS sequence"/>
</dbReference>
<reference evidence="1" key="1">
    <citation type="submission" date="2020-08" db="EMBL/GenBank/DDBJ databases">
        <title>Genome sequencing and assembly of the red palm weevil Rhynchophorus ferrugineus.</title>
        <authorList>
            <person name="Dias G.B."/>
            <person name="Bergman C.M."/>
            <person name="Manee M."/>
        </authorList>
    </citation>
    <scope>NUCLEOTIDE SEQUENCE</scope>
    <source>
        <strain evidence="1">AA-2017</strain>
        <tissue evidence="1">Whole larva</tissue>
    </source>
</reference>
<protein>
    <submittedName>
        <fullName evidence="1">Uncharacterized protein</fullName>
    </submittedName>
</protein>
<evidence type="ECO:0000313" key="3">
    <source>
        <dbReference type="Proteomes" id="UP000625711"/>
    </source>
</evidence>
<dbReference type="EMBL" id="JAACXV010016547">
    <property type="protein sequence ID" value="KAF7264601.1"/>
    <property type="molecule type" value="Genomic_DNA"/>
</dbReference>
<sequence length="68" mass="7416">MCIEDASAEEPARVPTLGCGAFGGFALGSSWSVLTQIDRYWFSQQHGQHELDTVHLLAFASFISTHSC</sequence>